<dbReference type="AlphaFoldDB" id="A0A383CE62"/>
<accession>A0A383CE62</accession>
<feature type="compositionally biased region" description="Polar residues" evidence="1">
    <location>
        <begin position="1"/>
        <end position="10"/>
    </location>
</feature>
<gene>
    <name evidence="2" type="ORF">METZ01_LOCUS482742</name>
</gene>
<evidence type="ECO:0000256" key="1">
    <source>
        <dbReference type="SAM" id="MobiDB-lite"/>
    </source>
</evidence>
<name>A0A383CE62_9ZZZZ</name>
<proteinExistence type="predicted"/>
<dbReference type="EMBL" id="UINC01207690">
    <property type="protein sequence ID" value="SVE29888.1"/>
    <property type="molecule type" value="Genomic_DNA"/>
</dbReference>
<organism evidence="2">
    <name type="scientific">marine metagenome</name>
    <dbReference type="NCBI Taxonomy" id="408172"/>
    <lineage>
        <taxon>unclassified sequences</taxon>
        <taxon>metagenomes</taxon>
        <taxon>ecological metagenomes</taxon>
    </lineage>
</organism>
<evidence type="ECO:0000313" key="2">
    <source>
        <dbReference type="EMBL" id="SVE29888.1"/>
    </source>
</evidence>
<sequence length="35" mass="4188">MKNIYLNNPDQDVFIDGPTDEELKRIEEELDKYSD</sequence>
<feature type="region of interest" description="Disordered" evidence="1">
    <location>
        <begin position="1"/>
        <end position="20"/>
    </location>
</feature>
<reference evidence="2" key="1">
    <citation type="submission" date="2018-05" db="EMBL/GenBank/DDBJ databases">
        <authorList>
            <person name="Lanie J.A."/>
            <person name="Ng W.-L."/>
            <person name="Kazmierczak K.M."/>
            <person name="Andrzejewski T.M."/>
            <person name="Davidsen T.M."/>
            <person name="Wayne K.J."/>
            <person name="Tettelin H."/>
            <person name="Glass J.I."/>
            <person name="Rusch D."/>
            <person name="Podicherti R."/>
            <person name="Tsui H.-C.T."/>
            <person name="Winkler M.E."/>
        </authorList>
    </citation>
    <scope>NUCLEOTIDE SEQUENCE</scope>
</reference>
<protein>
    <submittedName>
        <fullName evidence="2">Uncharacterized protein</fullName>
    </submittedName>
</protein>